<dbReference type="PANTHER" id="PTHR16650">
    <property type="entry name" value="C21ORF13-RELATED"/>
    <property type="match status" value="1"/>
</dbReference>
<feature type="non-terminal residue" evidence="6">
    <location>
        <position position="197"/>
    </location>
</feature>
<evidence type="ECO:0000259" key="5">
    <source>
        <dbReference type="Pfam" id="PF15619"/>
    </source>
</evidence>
<protein>
    <submittedName>
        <fullName evidence="6">(spotted green pufferfish) hypothetical protein</fullName>
    </submittedName>
</protein>
<feature type="domain" description="Lebercilin" evidence="5">
    <location>
        <begin position="2"/>
        <end position="174"/>
    </location>
</feature>
<comment type="similarity">
    <text evidence="1">Belongs to the LCA5 family.</text>
</comment>
<dbReference type="EMBL" id="CAAE01002626">
    <property type="protein sequence ID" value="CAF87523.1"/>
    <property type="molecule type" value="Genomic_DNA"/>
</dbReference>
<reference evidence="6" key="2">
    <citation type="submission" date="2004-02" db="EMBL/GenBank/DDBJ databases">
        <authorList>
            <consortium name="Genoscope"/>
            <consortium name="Whitehead Institute Centre for Genome Research"/>
        </authorList>
    </citation>
    <scope>NUCLEOTIDE SEQUENCE</scope>
</reference>
<organism evidence="6">
    <name type="scientific">Tetraodon nigroviridis</name>
    <name type="common">Spotted green pufferfish</name>
    <name type="synonym">Chelonodon nigroviridis</name>
    <dbReference type="NCBI Taxonomy" id="99883"/>
    <lineage>
        <taxon>Eukaryota</taxon>
        <taxon>Metazoa</taxon>
        <taxon>Chordata</taxon>
        <taxon>Craniata</taxon>
        <taxon>Vertebrata</taxon>
        <taxon>Euteleostomi</taxon>
        <taxon>Actinopterygii</taxon>
        <taxon>Neopterygii</taxon>
        <taxon>Teleostei</taxon>
        <taxon>Neoteleostei</taxon>
        <taxon>Acanthomorphata</taxon>
        <taxon>Eupercaria</taxon>
        <taxon>Tetraodontiformes</taxon>
        <taxon>Tetradontoidea</taxon>
        <taxon>Tetraodontidae</taxon>
        <taxon>Tetraodon</taxon>
    </lineage>
</organism>
<evidence type="ECO:0000256" key="2">
    <source>
        <dbReference type="ARBA" id="ARBA00023054"/>
    </source>
</evidence>
<reference evidence="6" key="1">
    <citation type="journal article" date="2004" name="Nature">
        <title>Genome duplication in the teleost fish Tetraodon nigroviridis reveals the early vertebrate proto-karyotype.</title>
        <authorList>
            <person name="Jaillon O."/>
            <person name="Aury J.-M."/>
            <person name="Brunet F."/>
            <person name="Petit J.-L."/>
            <person name="Stange-Thomann N."/>
            <person name="Mauceli E."/>
            <person name="Bouneau L."/>
            <person name="Fischer C."/>
            <person name="Ozouf-Costaz C."/>
            <person name="Bernot A."/>
            <person name="Nicaud S."/>
            <person name="Jaffe D."/>
            <person name="Fisher S."/>
            <person name="Lutfalla G."/>
            <person name="Dossat C."/>
            <person name="Segurens B."/>
            <person name="Dasilva C."/>
            <person name="Salanoubat M."/>
            <person name="Levy M."/>
            <person name="Boudet N."/>
            <person name="Castellano S."/>
            <person name="Anthouard V."/>
            <person name="Jubin C."/>
            <person name="Castelli V."/>
            <person name="Katinka M."/>
            <person name="Vacherie B."/>
            <person name="Biemont C."/>
            <person name="Skalli Z."/>
            <person name="Cattolico L."/>
            <person name="Poulain J."/>
            <person name="De Berardinis V."/>
            <person name="Cruaud C."/>
            <person name="Duprat S."/>
            <person name="Brottier P."/>
            <person name="Coutanceau J.-P."/>
            <person name="Gouzy J."/>
            <person name="Parra G."/>
            <person name="Lardier G."/>
            <person name="Chapple C."/>
            <person name="McKernan K.J."/>
            <person name="McEwan P."/>
            <person name="Bosak S."/>
            <person name="Kellis M."/>
            <person name="Volff J.-N."/>
            <person name="Guigo R."/>
            <person name="Zody M.C."/>
            <person name="Mesirov J."/>
            <person name="Lindblad-Toh K."/>
            <person name="Birren B."/>
            <person name="Nusbaum C."/>
            <person name="Kahn D."/>
            <person name="Robinson-Rechavi M."/>
            <person name="Laudet V."/>
            <person name="Schachter V."/>
            <person name="Quetier F."/>
            <person name="Saurin W."/>
            <person name="Scarpelli C."/>
            <person name="Wincker P."/>
            <person name="Lander E.S."/>
            <person name="Weissenbach J."/>
            <person name="Roest Crollius H."/>
        </authorList>
    </citation>
    <scope>NUCLEOTIDE SEQUENCE [LARGE SCALE GENOMIC DNA]</scope>
</reference>
<dbReference type="AlphaFoldDB" id="Q4THV9"/>
<feature type="coiled-coil region" evidence="3">
    <location>
        <begin position="4"/>
        <end position="147"/>
    </location>
</feature>
<gene>
    <name evidence="6" type="ORF">GSTENG00000344001</name>
</gene>
<accession>Q4THV9</accession>
<dbReference type="GO" id="GO:0005930">
    <property type="term" value="C:axoneme"/>
    <property type="evidence" value="ECO:0007669"/>
    <property type="project" value="TreeGrafter"/>
</dbReference>
<dbReference type="GO" id="GO:0042073">
    <property type="term" value="P:intraciliary transport"/>
    <property type="evidence" value="ECO:0007669"/>
    <property type="project" value="TreeGrafter"/>
</dbReference>
<keyword evidence="2 3" id="KW-0175">Coiled coil</keyword>
<dbReference type="InterPro" id="IPR028933">
    <property type="entry name" value="Lebercilin_dom"/>
</dbReference>
<dbReference type="Pfam" id="PF15619">
    <property type="entry name" value="Lebercilin"/>
    <property type="match status" value="1"/>
</dbReference>
<evidence type="ECO:0000256" key="1">
    <source>
        <dbReference type="ARBA" id="ARBA00010229"/>
    </source>
</evidence>
<dbReference type="PANTHER" id="PTHR16650:SF6">
    <property type="entry name" value="GH21622P"/>
    <property type="match status" value="1"/>
</dbReference>
<evidence type="ECO:0000256" key="4">
    <source>
        <dbReference type="SAM" id="MobiDB-lite"/>
    </source>
</evidence>
<proteinExistence type="inferred from homology"/>
<evidence type="ECO:0000256" key="3">
    <source>
        <dbReference type="SAM" id="Coils"/>
    </source>
</evidence>
<dbReference type="InterPro" id="IPR026188">
    <property type="entry name" value="Lebercilin-like"/>
</dbReference>
<sequence length="197" mass="23142">ELQIKRLKNTIVELQNEMENVRIENRTLKQVQARLQYKEDAENRLEELRAHHAKDTQVLNEQLRRYKKQLRTAEQTIKDNNLTILKEQVKGKKNEETITHLRQLLAKKDLETREKLQRELEKERKAVQEAEGRAAKVEKNAELANNLHRKLLLVEKKKSAAAAEEISYLMEKVRHSASGSRVRKKPRESPSLLLTLE</sequence>
<dbReference type="KEGG" id="tng:GSTEN00000344G001"/>
<comment type="caution">
    <text evidence="6">The sequence shown here is derived from an EMBL/GenBank/DDBJ whole genome shotgun (WGS) entry which is preliminary data.</text>
</comment>
<evidence type="ECO:0000313" key="6">
    <source>
        <dbReference type="EMBL" id="CAF87523.1"/>
    </source>
</evidence>
<feature type="region of interest" description="Disordered" evidence="4">
    <location>
        <begin position="174"/>
        <end position="197"/>
    </location>
</feature>
<name>Q4THV9_TETNG</name>
<dbReference type="OrthoDB" id="10594013at2759"/>